<comment type="caution">
    <text evidence="2">The sequence shown here is derived from an EMBL/GenBank/DDBJ whole genome shotgun (WGS) entry which is preliminary data.</text>
</comment>
<dbReference type="EMBL" id="CALNXK010000111">
    <property type="protein sequence ID" value="CAH3158577.1"/>
    <property type="molecule type" value="Genomic_DNA"/>
</dbReference>
<evidence type="ECO:0000256" key="1">
    <source>
        <dbReference type="SAM" id="MobiDB-lite"/>
    </source>
</evidence>
<dbReference type="PANTHER" id="PTHR31962:SF6">
    <property type="entry name" value="EISOSOME COMPONENT PIL1-DOMAIN-CONTAINING PROTEIN"/>
    <property type="match status" value="1"/>
</dbReference>
<name>A0ABN8QBN4_9CNID</name>
<feature type="region of interest" description="Disordered" evidence="1">
    <location>
        <begin position="111"/>
        <end position="139"/>
    </location>
</feature>
<proteinExistence type="predicted"/>
<organism evidence="2 3">
    <name type="scientific">Porites lobata</name>
    <dbReference type="NCBI Taxonomy" id="104759"/>
    <lineage>
        <taxon>Eukaryota</taxon>
        <taxon>Metazoa</taxon>
        <taxon>Cnidaria</taxon>
        <taxon>Anthozoa</taxon>
        <taxon>Hexacorallia</taxon>
        <taxon>Scleractinia</taxon>
        <taxon>Fungiina</taxon>
        <taxon>Poritidae</taxon>
        <taxon>Porites</taxon>
    </lineage>
</organism>
<feature type="region of interest" description="Disordered" evidence="1">
    <location>
        <begin position="408"/>
        <end position="453"/>
    </location>
</feature>
<keyword evidence="3" id="KW-1185">Reference proteome</keyword>
<evidence type="ECO:0000313" key="3">
    <source>
        <dbReference type="Proteomes" id="UP001159405"/>
    </source>
</evidence>
<dbReference type="InterPro" id="IPR028245">
    <property type="entry name" value="PIL1/LSP1"/>
</dbReference>
<reference evidence="2 3" key="1">
    <citation type="submission" date="2022-05" db="EMBL/GenBank/DDBJ databases">
        <authorList>
            <consortium name="Genoscope - CEA"/>
            <person name="William W."/>
        </authorList>
    </citation>
    <scope>NUCLEOTIDE SEQUENCE [LARGE SCALE GENOMIC DNA]</scope>
</reference>
<feature type="compositionally biased region" description="Pro residues" evidence="1">
    <location>
        <begin position="323"/>
        <end position="334"/>
    </location>
</feature>
<dbReference type="Gene3D" id="1.20.1270.60">
    <property type="entry name" value="Arfaptin homology (AH) domain/BAR domain"/>
    <property type="match status" value="1"/>
</dbReference>
<dbReference type="PANTHER" id="PTHR31962">
    <property type="entry name" value="SPHINGOLIPID LONG CHAIN BASE-RESPONSIVE PROTEIN PIL1"/>
    <property type="match status" value="1"/>
</dbReference>
<dbReference type="Proteomes" id="UP001159405">
    <property type="component" value="Unassembled WGS sequence"/>
</dbReference>
<sequence>MAKKIFRRAANKVKNCRDGHGSLGLLIFDEKVVYETFQKVVIAKADASIAMLKWAKTEENLALREVFSKVFEVSSMWTTLWKDFGEEYSKHRKSFKEILQQEKALDEARKPAAMHATKMSRAQKQLDQSKRKSDGGRPRTLISDEMVEVISQQAEQEQAELEVKTTKHEIFKACRLKDSLRTISDGIRQWASKTLLVAEAYRKLADLINETPTQLTESKVFSGAGQSRSIVNDLARDLKIDPELSEQLATMSKSGQPYLYAVSTPLPVKRESGKYDYAYDVSRENFCKWKCSPRPLPHPHQRLRENSGMDQNHIRPLSLNDLRPPPNSPAPPLPTNARQVIFRTAQKTQINSKQQPGKIWYARTNVSSDSESDSEGYAKPITDPSSFQQTKMLWKVLSDGAINGVGTGYAGGESRTGKQSSSPHVHHQLERRNSEEDIINDNNTPPTYVDLIQ</sequence>
<feature type="compositionally biased region" description="Basic and acidic residues" evidence="1">
    <location>
        <begin position="127"/>
        <end position="137"/>
    </location>
</feature>
<protein>
    <submittedName>
        <fullName evidence="2">Uncharacterized protein</fullName>
    </submittedName>
</protein>
<gene>
    <name evidence="2" type="ORF">PLOB_00003257</name>
</gene>
<dbReference type="InterPro" id="IPR027267">
    <property type="entry name" value="AH/BAR_dom_sf"/>
</dbReference>
<feature type="region of interest" description="Disordered" evidence="1">
    <location>
        <begin position="311"/>
        <end position="335"/>
    </location>
</feature>
<accession>A0ABN8QBN4</accession>
<evidence type="ECO:0000313" key="2">
    <source>
        <dbReference type="EMBL" id="CAH3158577.1"/>
    </source>
</evidence>